<dbReference type="RefSeq" id="WP_023937007.1">
    <property type="nucleotide sequence ID" value="NZ_BAOU01000018.1"/>
</dbReference>
<feature type="binding site" evidence="5">
    <location>
        <position position="101"/>
    </location>
    <ligand>
        <name>a divalent metal cation</name>
        <dbReference type="ChEBI" id="CHEBI:60240"/>
    </ligand>
</feature>
<evidence type="ECO:0000259" key="6">
    <source>
        <dbReference type="Pfam" id="PF01975"/>
    </source>
</evidence>
<dbReference type="Pfam" id="PF01975">
    <property type="entry name" value="SurE"/>
    <property type="match status" value="1"/>
</dbReference>
<sequence length="258" mass="28142">MSKSIRILVVNDDGYRAQGIRELSLALRELGEVTILAPDESRSGASGAITSSTPISLKERKDWIDGVAVYSTSGMPVDCVKLAMNTLFREEKPDLVVSGINHGRNDGICVIYSGTLGAAMEGSIAGVPSLAVSLNDFEAHTDMQYAAEYAVQVARYILGTSLPEHTFLSLNLPKGKPKGLKVCPQTNGRFVKEYNTVTSPKGSTYYWMSGWQESKEPSVMGDVEYLNDGYATLTPIHTNMTKYEYLQTLGEDFASFEA</sequence>
<gene>
    <name evidence="5" type="primary">surE</name>
    <name evidence="7" type="ORF">PORCRE_752</name>
</gene>
<evidence type="ECO:0000256" key="1">
    <source>
        <dbReference type="ARBA" id="ARBA00000815"/>
    </source>
</evidence>
<dbReference type="HAMAP" id="MF_00060">
    <property type="entry name" value="SurE"/>
    <property type="match status" value="1"/>
</dbReference>
<dbReference type="InterPro" id="IPR002828">
    <property type="entry name" value="SurE-like_Pase/nucleotidase"/>
</dbReference>
<name>T1DRY4_9PORP</name>
<comment type="subcellular location">
    <subcellularLocation>
        <location evidence="5">Cytoplasm</location>
    </subcellularLocation>
</comment>
<evidence type="ECO:0000256" key="3">
    <source>
        <dbReference type="ARBA" id="ARBA00022723"/>
    </source>
</evidence>
<dbReference type="Gene3D" id="3.40.1210.10">
    <property type="entry name" value="Survival protein SurE-like phosphatase/nucleotidase"/>
    <property type="match status" value="1"/>
</dbReference>
<comment type="cofactor">
    <cofactor evidence="5">
        <name>a divalent metal cation</name>
        <dbReference type="ChEBI" id="CHEBI:60240"/>
    </cofactor>
    <text evidence="5">Binds 1 divalent metal cation per subunit.</text>
</comment>
<dbReference type="EMBL" id="BAOU01000018">
    <property type="protein sequence ID" value="GAD05054.1"/>
    <property type="molecule type" value="Genomic_DNA"/>
</dbReference>
<dbReference type="NCBIfam" id="TIGR00087">
    <property type="entry name" value="surE"/>
    <property type="match status" value="1"/>
</dbReference>
<comment type="similarity">
    <text evidence="2 5">Belongs to the SurE nucleotidase family.</text>
</comment>
<dbReference type="GO" id="GO:0000166">
    <property type="term" value="F:nucleotide binding"/>
    <property type="evidence" value="ECO:0007669"/>
    <property type="project" value="UniProtKB-KW"/>
</dbReference>
<organism evidence="7 8">
    <name type="scientific">Porphyromonas crevioricanis JCM 15906</name>
    <dbReference type="NCBI Taxonomy" id="1305617"/>
    <lineage>
        <taxon>Bacteria</taxon>
        <taxon>Pseudomonadati</taxon>
        <taxon>Bacteroidota</taxon>
        <taxon>Bacteroidia</taxon>
        <taxon>Bacteroidales</taxon>
        <taxon>Porphyromonadaceae</taxon>
        <taxon>Porphyromonas</taxon>
    </lineage>
</organism>
<evidence type="ECO:0000313" key="8">
    <source>
        <dbReference type="Proteomes" id="UP000018031"/>
    </source>
</evidence>
<comment type="function">
    <text evidence="5">Nucleotidase that shows phosphatase activity on nucleoside 5'-monophosphates.</text>
</comment>
<evidence type="ECO:0000256" key="2">
    <source>
        <dbReference type="ARBA" id="ARBA00011062"/>
    </source>
</evidence>
<evidence type="ECO:0000256" key="5">
    <source>
        <dbReference type="HAMAP-Rule" id="MF_00060"/>
    </source>
</evidence>
<keyword evidence="5" id="KW-0547">Nucleotide-binding</keyword>
<feature type="binding site" evidence="5">
    <location>
        <position position="43"/>
    </location>
    <ligand>
        <name>a divalent metal cation</name>
        <dbReference type="ChEBI" id="CHEBI:60240"/>
    </ligand>
</feature>
<dbReference type="PANTHER" id="PTHR30457">
    <property type="entry name" value="5'-NUCLEOTIDASE SURE"/>
    <property type="match status" value="1"/>
</dbReference>
<dbReference type="InterPro" id="IPR036523">
    <property type="entry name" value="SurE-like_sf"/>
</dbReference>
<dbReference type="GO" id="GO:0008253">
    <property type="term" value="F:5'-nucleotidase activity"/>
    <property type="evidence" value="ECO:0007669"/>
    <property type="project" value="UniProtKB-UniRule"/>
</dbReference>
<keyword evidence="4 5" id="KW-0378">Hydrolase</keyword>
<dbReference type="AlphaFoldDB" id="T1DRY4"/>
<evidence type="ECO:0000313" key="7">
    <source>
        <dbReference type="EMBL" id="GAD05054.1"/>
    </source>
</evidence>
<evidence type="ECO:0000256" key="4">
    <source>
        <dbReference type="ARBA" id="ARBA00022801"/>
    </source>
</evidence>
<protein>
    <recommendedName>
        <fullName evidence="5">5'-nucleotidase SurE</fullName>
        <ecNumber evidence="5">3.1.3.5</ecNumber>
    </recommendedName>
    <alternativeName>
        <fullName evidence="5">Nucleoside 5'-monophosphate phosphohydrolase</fullName>
    </alternativeName>
</protein>
<reference evidence="7 8" key="2">
    <citation type="journal article" date="2013" name="Genome Announc.">
        <title>Draft Genome Sequences of Porphyromonas crevioricanis JCM 15906T and Porphyromonas cansulci JCM 13913T Isolated from a Canine Oral Cavity.</title>
        <authorList>
            <person name="Sakamoto M."/>
            <person name="Tanaka N."/>
            <person name="Shiwa Y."/>
            <person name="Yoshikawa H."/>
            <person name="Ohkuma M."/>
        </authorList>
    </citation>
    <scope>NUCLEOTIDE SEQUENCE [LARGE SCALE GENOMIC DNA]</scope>
    <source>
        <strain evidence="7 8">JCM 15906</strain>
    </source>
</reference>
<dbReference type="SUPFAM" id="SSF64167">
    <property type="entry name" value="SurE-like"/>
    <property type="match status" value="1"/>
</dbReference>
<feature type="binding site" evidence="5">
    <location>
        <position position="12"/>
    </location>
    <ligand>
        <name>a divalent metal cation</name>
        <dbReference type="ChEBI" id="CHEBI:60240"/>
    </ligand>
</feature>
<dbReference type="PANTHER" id="PTHR30457:SF0">
    <property type="entry name" value="PHOSPHATASE, PUTATIVE (AFU_ORTHOLOGUE AFUA_4G01070)-RELATED"/>
    <property type="match status" value="1"/>
</dbReference>
<proteinExistence type="inferred from homology"/>
<accession>T1DRY4</accession>
<keyword evidence="5" id="KW-0963">Cytoplasm</keyword>
<dbReference type="GO" id="GO:0005737">
    <property type="term" value="C:cytoplasm"/>
    <property type="evidence" value="ECO:0007669"/>
    <property type="project" value="UniProtKB-SubCell"/>
</dbReference>
<dbReference type="EC" id="3.1.3.5" evidence="5"/>
<comment type="caution">
    <text evidence="7">The sequence shown here is derived from an EMBL/GenBank/DDBJ whole genome shotgun (WGS) entry which is preliminary data.</text>
</comment>
<reference evidence="8" key="1">
    <citation type="journal article" date="2013" name="Genome">
        <title>Draft Genome Sequences of Porphyromonas crevioricanis JCM 15906T and Porphyromonas cansulci JCM 13913T Isolated from a Canine Oral Cavity.</title>
        <authorList>
            <person name="Sakamoto M."/>
            <person name="Tanaka N."/>
            <person name="Shiwa Y."/>
            <person name="Yoshikawa H."/>
            <person name="Ohkuma M."/>
        </authorList>
    </citation>
    <scope>NUCLEOTIDE SEQUENCE [LARGE SCALE GENOMIC DNA]</scope>
    <source>
        <strain evidence="8">JCM 15906</strain>
    </source>
</reference>
<dbReference type="GO" id="GO:0046872">
    <property type="term" value="F:metal ion binding"/>
    <property type="evidence" value="ECO:0007669"/>
    <property type="project" value="UniProtKB-UniRule"/>
</dbReference>
<feature type="binding site" evidence="5">
    <location>
        <position position="13"/>
    </location>
    <ligand>
        <name>a divalent metal cation</name>
        <dbReference type="ChEBI" id="CHEBI:60240"/>
    </ligand>
</feature>
<feature type="domain" description="Survival protein SurE-like phosphatase/nucleotidase" evidence="6">
    <location>
        <begin position="7"/>
        <end position="189"/>
    </location>
</feature>
<dbReference type="Proteomes" id="UP000018031">
    <property type="component" value="Unassembled WGS sequence"/>
</dbReference>
<dbReference type="InterPro" id="IPR030048">
    <property type="entry name" value="SurE"/>
</dbReference>
<comment type="catalytic activity">
    <reaction evidence="1 5">
        <text>a ribonucleoside 5'-phosphate + H2O = a ribonucleoside + phosphate</text>
        <dbReference type="Rhea" id="RHEA:12484"/>
        <dbReference type="ChEBI" id="CHEBI:15377"/>
        <dbReference type="ChEBI" id="CHEBI:18254"/>
        <dbReference type="ChEBI" id="CHEBI:43474"/>
        <dbReference type="ChEBI" id="CHEBI:58043"/>
        <dbReference type="EC" id="3.1.3.5"/>
    </reaction>
</comment>
<keyword evidence="3 5" id="KW-0479">Metal-binding</keyword>